<dbReference type="Proteomes" id="UP001596215">
    <property type="component" value="Unassembled WGS sequence"/>
</dbReference>
<gene>
    <name evidence="5" type="ORF">ACFP73_07760</name>
</gene>
<evidence type="ECO:0000259" key="4">
    <source>
        <dbReference type="Pfam" id="PF05118"/>
    </source>
</evidence>
<dbReference type="PANTHER" id="PTHR46332:SF5">
    <property type="entry name" value="ASPARTATE BETA-HYDROXYLASE DOMAIN CONTAINING 2"/>
    <property type="match status" value="1"/>
</dbReference>
<evidence type="ECO:0000313" key="5">
    <source>
        <dbReference type="EMBL" id="MFC6361994.1"/>
    </source>
</evidence>
<accession>A0ABW1VLQ4</accession>
<dbReference type="EMBL" id="JBHSUC010000007">
    <property type="protein sequence ID" value="MFC6361994.1"/>
    <property type="molecule type" value="Genomic_DNA"/>
</dbReference>
<evidence type="ECO:0000256" key="1">
    <source>
        <dbReference type="ARBA" id="ARBA00007730"/>
    </source>
</evidence>
<evidence type="ECO:0000256" key="3">
    <source>
        <dbReference type="ARBA" id="ARBA00023002"/>
    </source>
</evidence>
<dbReference type="RefSeq" id="WP_343878096.1">
    <property type="nucleotide sequence ID" value="NZ_BAAAFW010000094.1"/>
</dbReference>
<name>A0ABW1VLQ4_9GAMM</name>
<reference evidence="6" key="1">
    <citation type="journal article" date="2019" name="Int. J. Syst. Evol. Microbiol.">
        <title>The Global Catalogue of Microorganisms (GCM) 10K type strain sequencing project: providing services to taxonomists for standard genome sequencing and annotation.</title>
        <authorList>
            <consortium name="The Broad Institute Genomics Platform"/>
            <consortium name="The Broad Institute Genome Sequencing Center for Infectious Disease"/>
            <person name="Wu L."/>
            <person name="Ma J."/>
        </authorList>
    </citation>
    <scope>NUCLEOTIDE SEQUENCE [LARGE SCALE GENOMIC DNA]</scope>
    <source>
        <strain evidence="6">CGMCC 4.1530</strain>
    </source>
</reference>
<sequence>MQPASRPTFYRRLLIKTGKKFLRWNNYFQIKHSLIATTPKIDNSAFDWVYLLENNWREIRGELDILLKKPQNIPSFHEISPDQQRISKGDNWKTFGLYIYGNRIEANCALCPKTAALISAIPHMRTAMFSILQPRYHIVPHKGPTRAMVRVHLGLIVPEERDKVWIRVADQKMHWEEGKVILFDDSLEHEVRNDSDEWRAVLFLDVDRPMDKTGTLVNKLLFSLIKASPYIKQPLKNISAWNRKY</sequence>
<dbReference type="InterPro" id="IPR007803">
    <property type="entry name" value="Asp/Arg/Pro-Hydrxlase"/>
</dbReference>
<dbReference type="InterPro" id="IPR027443">
    <property type="entry name" value="IPNS-like_sf"/>
</dbReference>
<keyword evidence="2" id="KW-0223">Dioxygenase</keyword>
<dbReference type="InterPro" id="IPR051821">
    <property type="entry name" value="Asp/Asn_beta-hydroxylase"/>
</dbReference>
<comment type="similarity">
    <text evidence="1">Belongs to the aspartyl/asparaginyl beta-hydroxylase family.</text>
</comment>
<protein>
    <submittedName>
        <fullName evidence="5">Aspartyl/asparaginyl beta-hydroxylase domain-containing protein</fullName>
    </submittedName>
</protein>
<keyword evidence="6" id="KW-1185">Reference proteome</keyword>
<keyword evidence="3" id="KW-0560">Oxidoreductase</keyword>
<feature type="domain" description="Aspartyl/asparaginy/proline hydroxylase" evidence="4">
    <location>
        <begin position="53"/>
        <end position="209"/>
    </location>
</feature>
<evidence type="ECO:0000313" key="6">
    <source>
        <dbReference type="Proteomes" id="UP001596215"/>
    </source>
</evidence>
<organism evidence="5 6">
    <name type="scientific">Tatumella punctata</name>
    <dbReference type="NCBI Taxonomy" id="399969"/>
    <lineage>
        <taxon>Bacteria</taxon>
        <taxon>Pseudomonadati</taxon>
        <taxon>Pseudomonadota</taxon>
        <taxon>Gammaproteobacteria</taxon>
        <taxon>Enterobacterales</taxon>
        <taxon>Erwiniaceae</taxon>
        <taxon>Tatumella</taxon>
    </lineage>
</organism>
<dbReference type="Gene3D" id="2.60.120.330">
    <property type="entry name" value="B-lactam Antibiotic, Isopenicillin N Synthase, Chain"/>
    <property type="match status" value="1"/>
</dbReference>
<dbReference type="Pfam" id="PF05118">
    <property type="entry name" value="Asp_Arg_Hydrox"/>
    <property type="match status" value="1"/>
</dbReference>
<dbReference type="PANTHER" id="PTHR46332">
    <property type="entry name" value="ASPARTATE BETA-HYDROXYLASE DOMAIN-CONTAINING PROTEIN 2"/>
    <property type="match status" value="1"/>
</dbReference>
<comment type="caution">
    <text evidence="5">The sequence shown here is derived from an EMBL/GenBank/DDBJ whole genome shotgun (WGS) entry which is preliminary data.</text>
</comment>
<dbReference type="SUPFAM" id="SSF51197">
    <property type="entry name" value="Clavaminate synthase-like"/>
    <property type="match status" value="1"/>
</dbReference>
<evidence type="ECO:0000256" key="2">
    <source>
        <dbReference type="ARBA" id="ARBA00022964"/>
    </source>
</evidence>
<proteinExistence type="inferred from homology"/>